<proteinExistence type="predicted"/>
<keyword evidence="3 5" id="KW-1133">Transmembrane helix</keyword>
<dbReference type="AlphaFoldDB" id="A0A7C1HWN4"/>
<evidence type="ECO:0000256" key="4">
    <source>
        <dbReference type="ARBA" id="ARBA00023136"/>
    </source>
</evidence>
<evidence type="ECO:0000259" key="6">
    <source>
        <dbReference type="Pfam" id="PF00137"/>
    </source>
</evidence>
<dbReference type="Gene3D" id="1.20.120.610">
    <property type="entry name" value="lithium bound rotor ring of v- atpase"/>
    <property type="match status" value="1"/>
</dbReference>
<evidence type="ECO:0000256" key="5">
    <source>
        <dbReference type="SAM" id="Phobius"/>
    </source>
</evidence>
<dbReference type="GO" id="GO:0015078">
    <property type="term" value="F:proton transmembrane transporter activity"/>
    <property type="evidence" value="ECO:0007669"/>
    <property type="project" value="InterPro"/>
</dbReference>
<name>A0A7C1HWN4_9CREN</name>
<evidence type="ECO:0000256" key="2">
    <source>
        <dbReference type="ARBA" id="ARBA00022692"/>
    </source>
</evidence>
<reference evidence="7" key="1">
    <citation type="journal article" date="2020" name="mSystems">
        <title>Genome- and Community-Level Interaction Insights into Carbon Utilization and Element Cycling Functions of Hydrothermarchaeota in Hydrothermal Sediment.</title>
        <authorList>
            <person name="Zhou Z."/>
            <person name="Liu Y."/>
            <person name="Xu W."/>
            <person name="Pan J."/>
            <person name="Luo Z.H."/>
            <person name="Li M."/>
        </authorList>
    </citation>
    <scope>NUCLEOTIDE SEQUENCE [LARGE SCALE GENOMIC DNA]</scope>
    <source>
        <strain evidence="7">SpSt-123</strain>
    </source>
</reference>
<dbReference type="SUPFAM" id="SSF81333">
    <property type="entry name" value="F1F0 ATP synthase subunit C"/>
    <property type="match status" value="2"/>
</dbReference>
<dbReference type="InterPro" id="IPR035921">
    <property type="entry name" value="F/V-ATP_Csub_sf"/>
</dbReference>
<keyword evidence="2 5" id="KW-0812">Transmembrane</keyword>
<feature type="domain" description="V-ATPase proteolipid subunit C-like" evidence="6">
    <location>
        <begin position="12"/>
        <end position="70"/>
    </location>
</feature>
<protein>
    <submittedName>
        <fullName evidence="7">ATPase</fullName>
    </submittedName>
</protein>
<organism evidence="7">
    <name type="scientific">Fervidicoccus fontis</name>
    <dbReference type="NCBI Taxonomy" id="683846"/>
    <lineage>
        <taxon>Archaea</taxon>
        <taxon>Thermoproteota</taxon>
        <taxon>Thermoprotei</taxon>
        <taxon>Fervidicoccales</taxon>
        <taxon>Fervidicoccaceae</taxon>
        <taxon>Fervidicoccus</taxon>
    </lineage>
</organism>
<comment type="subcellular location">
    <subcellularLocation>
        <location evidence="1">Membrane</location>
        <topology evidence="1">Multi-pass membrane protein</topology>
    </subcellularLocation>
</comment>
<feature type="domain" description="V-ATPase proteolipid subunit C-like" evidence="6">
    <location>
        <begin position="90"/>
        <end position="149"/>
    </location>
</feature>
<feature type="transmembrane region" description="Helical" evidence="5">
    <location>
        <begin position="51"/>
        <end position="72"/>
    </location>
</feature>
<evidence type="ECO:0000256" key="1">
    <source>
        <dbReference type="ARBA" id="ARBA00004141"/>
    </source>
</evidence>
<dbReference type="InterPro" id="IPR002379">
    <property type="entry name" value="ATPase_proteolipid_c-like_dom"/>
</dbReference>
<gene>
    <name evidence="7" type="ORF">ENO04_02530</name>
</gene>
<accession>A0A7C1HWN4</accession>
<feature type="transmembrane region" description="Helical" evidence="5">
    <location>
        <begin position="12"/>
        <end position="31"/>
    </location>
</feature>
<evidence type="ECO:0000313" key="7">
    <source>
        <dbReference type="EMBL" id="HDS10487.1"/>
    </source>
</evidence>
<dbReference type="NCBIfam" id="NF006219">
    <property type="entry name" value="PRK08344.1"/>
    <property type="match status" value="1"/>
</dbReference>
<evidence type="ECO:0000256" key="3">
    <source>
        <dbReference type="ARBA" id="ARBA00022989"/>
    </source>
</evidence>
<dbReference type="Pfam" id="PF00137">
    <property type="entry name" value="ATP-synt_C"/>
    <property type="match status" value="2"/>
</dbReference>
<dbReference type="GO" id="GO:0033177">
    <property type="term" value="C:proton-transporting two-sector ATPase complex, proton-transporting domain"/>
    <property type="evidence" value="ECO:0007669"/>
    <property type="project" value="InterPro"/>
</dbReference>
<keyword evidence="4 5" id="KW-0472">Membrane</keyword>
<feature type="transmembrane region" description="Helical" evidence="5">
    <location>
        <begin position="84"/>
        <end position="105"/>
    </location>
</feature>
<sequence length="155" mass="16418">MVDAFALGLAKLGAALPLVGGVIGSSIGMYYANSVAVNVLAEDPKQFRNALFLSALPMTQTFYGLIQMLYILEVFLPKATVDLTVGLAVLGLGLVGFAAELFSAWSQGKICAHGISELIRTQGKILTNAVIMAVYVELWGILGIVFVLLGLSLLR</sequence>
<dbReference type="EMBL" id="DSDY01000086">
    <property type="protein sequence ID" value="HDS10487.1"/>
    <property type="molecule type" value="Genomic_DNA"/>
</dbReference>
<comment type="caution">
    <text evidence="7">The sequence shown here is derived from an EMBL/GenBank/DDBJ whole genome shotgun (WGS) entry which is preliminary data.</text>
</comment>
<feature type="transmembrane region" description="Helical" evidence="5">
    <location>
        <begin position="125"/>
        <end position="154"/>
    </location>
</feature>
<dbReference type="CDD" id="cd18179">
    <property type="entry name" value="ATP-synt_Vo_Ao_c_NTPK_rpt1"/>
    <property type="match status" value="1"/>
</dbReference>